<name>A0ABM0MZA0_SACKO</name>
<dbReference type="GeneID" id="100367794"/>
<keyword evidence="1" id="KW-1185">Reference proteome</keyword>
<evidence type="ECO:0000313" key="1">
    <source>
        <dbReference type="Proteomes" id="UP000694865"/>
    </source>
</evidence>
<dbReference type="RefSeq" id="XP_006825341.1">
    <property type="nucleotide sequence ID" value="XM_006825278.1"/>
</dbReference>
<accession>A0ABM0MZA0</accession>
<protein>
    <submittedName>
        <fullName evidence="2">Uncharacterized protein LOC100367794</fullName>
    </submittedName>
</protein>
<sequence length="155" mass="17701">MDDVVHFTKNKSLVMKAIDRYKELIQSETYQRMFQEKADPTKPDVIKTVADIHMYWSRQALEDCGAELSQIPSDAMIEEIAMINFPSDLEVLDKFNGMLEVTERLIPNARPTVIVGDEVPKDIEIVGLETETRFPLLDLHINKERPLLIIASSLS</sequence>
<organism evidence="1 2">
    <name type="scientific">Saccoglossus kowalevskii</name>
    <name type="common">Acorn worm</name>
    <dbReference type="NCBI Taxonomy" id="10224"/>
    <lineage>
        <taxon>Eukaryota</taxon>
        <taxon>Metazoa</taxon>
        <taxon>Hemichordata</taxon>
        <taxon>Enteropneusta</taxon>
        <taxon>Harrimaniidae</taxon>
        <taxon>Saccoglossus</taxon>
    </lineage>
</organism>
<reference evidence="2" key="1">
    <citation type="submission" date="2025-08" db="UniProtKB">
        <authorList>
            <consortium name="RefSeq"/>
        </authorList>
    </citation>
    <scope>IDENTIFICATION</scope>
    <source>
        <tissue evidence="2">Testes</tissue>
    </source>
</reference>
<gene>
    <name evidence="2" type="primary">LOC100367794</name>
</gene>
<evidence type="ECO:0000313" key="2">
    <source>
        <dbReference type="RefSeq" id="XP_006825341.1"/>
    </source>
</evidence>
<dbReference type="Proteomes" id="UP000694865">
    <property type="component" value="Unplaced"/>
</dbReference>
<proteinExistence type="predicted"/>